<reference evidence="3" key="1">
    <citation type="submission" date="2022-11" db="UniProtKB">
        <authorList>
            <consortium name="WormBaseParasite"/>
        </authorList>
    </citation>
    <scope>IDENTIFICATION</scope>
</reference>
<proteinExistence type="predicted"/>
<feature type="region of interest" description="Disordered" evidence="1">
    <location>
        <begin position="1"/>
        <end position="77"/>
    </location>
</feature>
<dbReference type="WBParaSite" id="sdigi.contig36.g2481.t1">
    <property type="protein sequence ID" value="sdigi.contig36.g2481.t1"/>
    <property type="gene ID" value="sdigi.contig36.g2481"/>
</dbReference>
<sequence length="91" mass="10704">MGPLGSKHAEHEGQSDAISGKRRSRKNHKKYSPLRMQRDKNLRPSHLDHQKPNGELTISKKGRSKKQRKKWHKEKKTLIEKGIHRFEVNFS</sequence>
<feature type="compositionally biased region" description="Basic residues" evidence="1">
    <location>
        <begin position="20"/>
        <end position="32"/>
    </location>
</feature>
<evidence type="ECO:0000313" key="3">
    <source>
        <dbReference type="WBParaSite" id="sdigi.contig36.g2481.t1"/>
    </source>
</evidence>
<dbReference type="AlphaFoldDB" id="A0A915PY97"/>
<organism evidence="2 3">
    <name type="scientific">Setaria digitata</name>
    <dbReference type="NCBI Taxonomy" id="48799"/>
    <lineage>
        <taxon>Eukaryota</taxon>
        <taxon>Metazoa</taxon>
        <taxon>Ecdysozoa</taxon>
        <taxon>Nematoda</taxon>
        <taxon>Chromadorea</taxon>
        <taxon>Rhabditida</taxon>
        <taxon>Spirurina</taxon>
        <taxon>Spiruromorpha</taxon>
        <taxon>Filarioidea</taxon>
        <taxon>Setariidae</taxon>
        <taxon>Setaria</taxon>
    </lineage>
</organism>
<evidence type="ECO:0000256" key="1">
    <source>
        <dbReference type="SAM" id="MobiDB-lite"/>
    </source>
</evidence>
<accession>A0A915PY97</accession>
<name>A0A915PY97_9BILA</name>
<feature type="compositionally biased region" description="Basic residues" evidence="1">
    <location>
        <begin position="60"/>
        <end position="75"/>
    </location>
</feature>
<evidence type="ECO:0000313" key="2">
    <source>
        <dbReference type="Proteomes" id="UP000887581"/>
    </source>
</evidence>
<protein>
    <submittedName>
        <fullName evidence="3">Uncharacterized protein</fullName>
    </submittedName>
</protein>
<keyword evidence="2" id="KW-1185">Reference proteome</keyword>
<feature type="compositionally biased region" description="Basic and acidic residues" evidence="1">
    <location>
        <begin position="36"/>
        <end position="52"/>
    </location>
</feature>
<dbReference type="Proteomes" id="UP000887581">
    <property type="component" value="Unplaced"/>
</dbReference>